<proteinExistence type="predicted"/>
<protein>
    <submittedName>
        <fullName evidence="1">Uncharacterized protein</fullName>
    </submittedName>
</protein>
<accession>A0A261U4A8</accession>
<name>A0A261U4A8_9BORD</name>
<gene>
    <name evidence="1" type="ORF">CAL20_11505</name>
</gene>
<evidence type="ECO:0000313" key="1">
    <source>
        <dbReference type="EMBL" id="OZI56070.1"/>
    </source>
</evidence>
<evidence type="ECO:0000313" key="2">
    <source>
        <dbReference type="Proteomes" id="UP000216885"/>
    </source>
</evidence>
<dbReference type="AlphaFoldDB" id="A0A261U4A8"/>
<keyword evidence="2" id="KW-1185">Reference proteome</keyword>
<comment type="caution">
    <text evidence="1">The sequence shown here is derived from an EMBL/GenBank/DDBJ whole genome shotgun (WGS) entry which is preliminary data.</text>
</comment>
<dbReference type="EMBL" id="NEVQ01000013">
    <property type="protein sequence ID" value="OZI56070.1"/>
    <property type="molecule type" value="Genomic_DNA"/>
</dbReference>
<reference evidence="1 2" key="1">
    <citation type="submission" date="2017-05" db="EMBL/GenBank/DDBJ databases">
        <title>Complete and WGS of Bordetella genogroups.</title>
        <authorList>
            <person name="Spilker T."/>
            <person name="LiPuma J."/>
        </authorList>
    </citation>
    <scope>NUCLEOTIDE SEQUENCE [LARGE SCALE GENOMIC DNA]</scope>
    <source>
        <strain evidence="1 2">AU9919</strain>
    </source>
</reference>
<dbReference type="Proteomes" id="UP000216885">
    <property type="component" value="Unassembled WGS sequence"/>
</dbReference>
<sequence>MQDLQKKPRLTDRYRGTDKHRLFHALYDDLCSYDEEDGKDFSEAAWPYNLTCGTLFDCYSVFAYRQDDEQGRILWRLEGDEENLFNDLKHASRDVHVAAFSYERLSVLASEFENVLREAGTPGPYGRPAGL</sequence>
<organism evidence="1 2">
    <name type="scientific">Bordetella genomosp. 4</name>
    <dbReference type="NCBI Taxonomy" id="463044"/>
    <lineage>
        <taxon>Bacteria</taxon>
        <taxon>Pseudomonadati</taxon>
        <taxon>Pseudomonadota</taxon>
        <taxon>Betaproteobacteria</taxon>
        <taxon>Burkholderiales</taxon>
        <taxon>Alcaligenaceae</taxon>
        <taxon>Bordetella</taxon>
    </lineage>
</organism>